<evidence type="ECO:0000256" key="5">
    <source>
        <dbReference type="ARBA" id="ARBA00023172"/>
    </source>
</evidence>
<keyword evidence="12" id="KW-1185">Reference proteome</keyword>
<comment type="caution">
    <text evidence="8">Lacks conserved residue(s) required for the propagation of feature annotation.</text>
</comment>
<evidence type="ECO:0000313" key="11">
    <source>
        <dbReference type="EMBL" id="KAK4114795.1"/>
    </source>
</evidence>
<name>A0AAN6TI11_9PEZI</name>
<dbReference type="RefSeq" id="XP_064672365.1">
    <property type="nucleotide sequence ID" value="XM_064811200.1"/>
</dbReference>
<dbReference type="GO" id="GO:0017108">
    <property type="term" value="F:5'-flap endonuclease activity"/>
    <property type="evidence" value="ECO:0007669"/>
    <property type="project" value="InterPro"/>
</dbReference>
<evidence type="ECO:0000256" key="9">
    <source>
        <dbReference type="SAM" id="MobiDB-lite"/>
    </source>
</evidence>
<evidence type="ECO:0000256" key="7">
    <source>
        <dbReference type="ARBA" id="ARBA00023242"/>
    </source>
</evidence>
<evidence type="ECO:0000256" key="1">
    <source>
        <dbReference type="ARBA" id="ARBA00022722"/>
    </source>
</evidence>
<dbReference type="HAMAP" id="MF_03100">
    <property type="entry name" value="Endonuc_su_Slx1"/>
    <property type="match status" value="1"/>
</dbReference>
<keyword evidence="1 8" id="KW-0540">Nuclease</keyword>
<dbReference type="Gene3D" id="3.30.40.10">
    <property type="entry name" value="Zinc/RING finger domain, C3HC4 (zinc finger)"/>
    <property type="match status" value="1"/>
</dbReference>
<dbReference type="InterPro" id="IPR013083">
    <property type="entry name" value="Znf_RING/FYVE/PHD"/>
</dbReference>
<keyword evidence="2 8" id="KW-0255">Endonuclease</keyword>
<keyword evidence="6 8" id="KW-0234">DNA repair</keyword>
<proteinExistence type="inferred from homology"/>
<dbReference type="InterPro" id="IPR050381">
    <property type="entry name" value="SLX1_endonuclease"/>
</dbReference>
<dbReference type="InterPro" id="IPR048749">
    <property type="entry name" value="SLX1_C"/>
</dbReference>
<evidence type="ECO:0000256" key="8">
    <source>
        <dbReference type="HAMAP-Rule" id="MF_03100"/>
    </source>
</evidence>
<dbReference type="Pfam" id="PF01541">
    <property type="entry name" value="GIY-YIG"/>
    <property type="match status" value="1"/>
</dbReference>
<comment type="similarity">
    <text evidence="8">Belongs to the SLX1 family.</text>
</comment>
<dbReference type="Gene3D" id="3.40.1440.10">
    <property type="entry name" value="GIY-YIG endonuclease"/>
    <property type="match status" value="1"/>
</dbReference>
<dbReference type="Pfam" id="PF21202">
    <property type="entry name" value="SLX1_C"/>
    <property type="match status" value="1"/>
</dbReference>
<comment type="caution">
    <text evidence="11">The sequence shown here is derived from an EMBL/GenBank/DDBJ whole genome shotgun (WGS) entry which is preliminary data.</text>
</comment>
<keyword evidence="7 8" id="KW-0539">Nucleus</keyword>
<organism evidence="11 12">
    <name type="scientific">Canariomyces notabilis</name>
    <dbReference type="NCBI Taxonomy" id="2074819"/>
    <lineage>
        <taxon>Eukaryota</taxon>
        <taxon>Fungi</taxon>
        <taxon>Dikarya</taxon>
        <taxon>Ascomycota</taxon>
        <taxon>Pezizomycotina</taxon>
        <taxon>Sordariomycetes</taxon>
        <taxon>Sordariomycetidae</taxon>
        <taxon>Sordariales</taxon>
        <taxon>Chaetomiaceae</taxon>
        <taxon>Canariomyces</taxon>
    </lineage>
</organism>
<keyword evidence="5 8" id="KW-0233">DNA recombination</keyword>
<dbReference type="Proteomes" id="UP001302812">
    <property type="component" value="Unassembled WGS sequence"/>
</dbReference>
<comment type="function">
    <text evidence="8">Catalytic subunit of the SLX1-SLX4 structure-specific endonuclease that resolves DNA secondary structures generated during DNA repair and recombination. Has endonuclease activity towards branched DNA substrates, introducing single-strand cuts in duplex DNA close to junctions with ss-DNA.</text>
</comment>
<dbReference type="EMBL" id="MU853336">
    <property type="protein sequence ID" value="KAK4114795.1"/>
    <property type="molecule type" value="Genomic_DNA"/>
</dbReference>
<evidence type="ECO:0000259" key="10">
    <source>
        <dbReference type="PROSITE" id="PS50164"/>
    </source>
</evidence>
<comment type="subcellular location">
    <subcellularLocation>
        <location evidence="8">Nucleus</location>
    </subcellularLocation>
</comment>
<dbReference type="InterPro" id="IPR027520">
    <property type="entry name" value="Slx1"/>
</dbReference>
<keyword evidence="3 8" id="KW-0227">DNA damage</keyword>
<reference evidence="11" key="2">
    <citation type="submission" date="2023-05" db="EMBL/GenBank/DDBJ databases">
        <authorList>
            <consortium name="Lawrence Berkeley National Laboratory"/>
            <person name="Steindorff A."/>
            <person name="Hensen N."/>
            <person name="Bonometti L."/>
            <person name="Westerberg I."/>
            <person name="Brannstrom I.O."/>
            <person name="Guillou S."/>
            <person name="Cros-Aarteil S."/>
            <person name="Calhoun S."/>
            <person name="Haridas S."/>
            <person name="Kuo A."/>
            <person name="Mondo S."/>
            <person name="Pangilinan J."/>
            <person name="Riley R."/>
            <person name="Labutti K."/>
            <person name="Andreopoulos B."/>
            <person name="Lipzen A."/>
            <person name="Chen C."/>
            <person name="Yanf M."/>
            <person name="Daum C."/>
            <person name="Ng V."/>
            <person name="Clum A."/>
            <person name="Ohm R."/>
            <person name="Martin F."/>
            <person name="Silar P."/>
            <person name="Natvig D."/>
            <person name="Lalanne C."/>
            <person name="Gautier V."/>
            <person name="Ament-Velasquez S.L."/>
            <person name="Kruys A."/>
            <person name="Hutchinson M.I."/>
            <person name="Powell A.J."/>
            <person name="Barry K."/>
            <person name="Miller A.N."/>
            <person name="Grigoriev I.V."/>
            <person name="Debuchy R."/>
            <person name="Gladieux P."/>
            <person name="Thoren M.H."/>
            <person name="Johannesson H."/>
        </authorList>
    </citation>
    <scope>NUCLEOTIDE SEQUENCE</scope>
    <source>
        <strain evidence="11">CBS 508.74</strain>
    </source>
</reference>
<dbReference type="GO" id="GO:0000724">
    <property type="term" value="P:double-strand break repair via homologous recombination"/>
    <property type="evidence" value="ECO:0007669"/>
    <property type="project" value="TreeGrafter"/>
</dbReference>
<comment type="subunit">
    <text evidence="8">Forms a heterodimer with SLX4.</text>
</comment>
<protein>
    <recommendedName>
        <fullName evidence="10">GIY-YIG domain-containing protein</fullName>
    </recommendedName>
</protein>
<evidence type="ECO:0000256" key="2">
    <source>
        <dbReference type="ARBA" id="ARBA00022759"/>
    </source>
</evidence>
<feature type="domain" description="GIY-YIG" evidence="10">
    <location>
        <begin position="10"/>
        <end position="92"/>
    </location>
</feature>
<keyword evidence="4 8" id="KW-0378">Hydrolase</keyword>
<comment type="cofactor">
    <cofactor evidence="8">
        <name>a divalent metal cation</name>
        <dbReference type="ChEBI" id="CHEBI:60240"/>
    </cofactor>
</comment>
<dbReference type="GO" id="GO:0033557">
    <property type="term" value="C:Slx1-Slx4 complex"/>
    <property type="evidence" value="ECO:0007669"/>
    <property type="project" value="UniProtKB-UniRule"/>
</dbReference>
<dbReference type="InterPro" id="IPR035901">
    <property type="entry name" value="GIY-YIG_endonuc_sf"/>
</dbReference>
<feature type="region of interest" description="Disordered" evidence="9">
    <location>
        <begin position="179"/>
        <end position="199"/>
    </location>
</feature>
<feature type="compositionally biased region" description="Basic residues" evidence="9">
    <location>
        <begin position="314"/>
        <end position="325"/>
    </location>
</feature>
<feature type="region of interest" description="Disordered" evidence="9">
    <location>
        <begin position="314"/>
        <end position="333"/>
    </location>
</feature>
<dbReference type="GO" id="GO:0008821">
    <property type="term" value="F:crossover junction DNA endonuclease activity"/>
    <property type="evidence" value="ECO:0007669"/>
    <property type="project" value="TreeGrafter"/>
</dbReference>
<sequence length="333" mass="36461">MAVQCKPIPALYTVYILRSTLRHASLYIGSTPNPPRRLSQHNGVVRGGAARTARQSLRPWEMVALVSGFPSMTAALKFEWALTNPHISVHIPSTSRITISTGVKANGQPRRPSKSLASILSNLHLLLRVPSFARWPLKLHFFAPDVHAAWQKWCATVTEHLRPGFQVLTDFGGALPTGTGEAPTVSASGGAEEQPSGQEAQARGIHALPLNYEPMKHYVAKGQELFEFERLGDCVVCRAPMPPGKGLYAVCSNPGCDGVGHLSCWSRHFLAGAEADNVLPVQGQCPKCAGTVDWGDMMKELTLRLRGEKEVKKLLNRRRRQKAQKIPKESKEG</sequence>
<dbReference type="AlphaFoldDB" id="A0AAN6TI11"/>
<dbReference type="InterPro" id="IPR000305">
    <property type="entry name" value="GIY-YIG_endonuc"/>
</dbReference>
<dbReference type="PANTHER" id="PTHR20208">
    <property type="entry name" value="STRUCTURE-SPECIFIC ENDONUCLEASE SUBUNIT SLX1"/>
    <property type="match status" value="1"/>
</dbReference>
<accession>A0AAN6TI11</accession>
<reference evidence="11" key="1">
    <citation type="journal article" date="2023" name="Mol. Phylogenet. Evol.">
        <title>Genome-scale phylogeny and comparative genomics of the fungal order Sordariales.</title>
        <authorList>
            <person name="Hensen N."/>
            <person name="Bonometti L."/>
            <person name="Westerberg I."/>
            <person name="Brannstrom I.O."/>
            <person name="Guillou S."/>
            <person name="Cros-Aarteil S."/>
            <person name="Calhoun S."/>
            <person name="Haridas S."/>
            <person name="Kuo A."/>
            <person name="Mondo S."/>
            <person name="Pangilinan J."/>
            <person name="Riley R."/>
            <person name="LaButti K."/>
            <person name="Andreopoulos B."/>
            <person name="Lipzen A."/>
            <person name="Chen C."/>
            <person name="Yan M."/>
            <person name="Daum C."/>
            <person name="Ng V."/>
            <person name="Clum A."/>
            <person name="Steindorff A."/>
            <person name="Ohm R.A."/>
            <person name="Martin F."/>
            <person name="Silar P."/>
            <person name="Natvig D.O."/>
            <person name="Lalanne C."/>
            <person name="Gautier V."/>
            <person name="Ament-Velasquez S.L."/>
            <person name="Kruys A."/>
            <person name="Hutchinson M.I."/>
            <person name="Powell A.J."/>
            <person name="Barry K."/>
            <person name="Miller A.N."/>
            <person name="Grigoriev I.V."/>
            <person name="Debuchy R."/>
            <person name="Gladieux P."/>
            <person name="Hiltunen Thoren M."/>
            <person name="Johannesson H."/>
        </authorList>
    </citation>
    <scope>NUCLEOTIDE SEQUENCE</scope>
    <source>
        <strain evidence="11">CBS 508.74</strain>
    </source>
</reference>
<evidence type="ECO:0000313" key="12">
    <source>
        <dbReference type="Proteomes" id="UP001302812"/>
    </source>
</evidence>
<evidence type="ECO:0000256" key="3">
    <source>
        <dbReference type="ARBA" id="ARBA00022763"/>
    </source>
</evidence>
<evidence type="ECO:0000256" key="6">
    <source>
        <dbReference type="ARBA" id="ARBA00023204"/>
    </source>
</evidence>
<dbReference type="PROSITE" id="PS50164">
    <property type="entry name" value="GIY_YIG"/>
    <property type="match status" value="1"/>
</dbReference>
<dbReference type="CDD" id="cd10455">
    <property type="entry name" value="GIY-YIG_SLX1"/>
    <property type="match status" value="1"/>
</dbReference>
<evidence type="ECO:0000256" key="4">
    <source>
        <dbReference type="ARBA" id="ARBA00022801"/>
    </source>
</evidence>
<gene>
    <name evidence="11" type="ORF">N656DRAFT_704701</name>
</gene>
<dbReference type="PANTHER" id="PTHR20208:SF10">
    <property type="entry name" value="STRUCTURE-SPECIFIC ENDONUCLEASE SUBUNIT SLX1"/>
    <property type="match status" value="1"/>
</dbReference>
<dbReference type="GeneID" id="89935325"/>